<comment type="caution">
    <text evidence="3">The sequence shown here is derived from an EMBL/GenBank/DDBJ whole genome shotgun (WGS) entry which is preliminary data.</text>
</comment>
<dbReference type="GO" id="GO:0004175">
    <property type="term" value="F:endopeptidase activity"/>
    <property type="evidence" value="ECO:0007669"/>
    <property type="project" value="UniProtKB-ARBA"/>
</dbReference>
<name>A0A6N6VZ77_9BACT</name>
<organism evidence="3 4">
    <name type="scientific">Silvanigrella paludirubra</name>
    <dbReference type="NCBI Taxonomy" id="2499159"/>
    <lineage>
        <taxon>Bacteria</taxon>
        <taxon>Pseudomonadati</taxon>
        <taxon>Bdellovibrionota</taxon>
        <taxon>Oligoflexia</taxon>
        <taxon>Silvanigrellales</taxon>
        <taxon>Silvanigrellaceae</taxon>
        <taxon>Silvanigrella</taxon>
    </lineage>
</organism>
<dbReference type="RefSeq" id="WP_153418091.1">
    <property type="nucleotide sequence ID" value="NZ_WFLM01000001.1"/>
</dbReference>
<feature type="transmembrane region" description="Helical" evidence="1">
    <location>
        <begin position="110"/>
        <end position="131"/>
    </location>
</feature>
<accession>A0A6N6VZ77</accession>
<feature type="transmembrane region" description="Helical" evidence="1">
    <location>
        <begin position="28"/>
        <end position="57"/>
    </location>
</feature>
<keyword evidence="1" id="KW-0812">Transmembrane</keyword>
<reference evidence="3 4" key="1">
    <citation type="submission" date="2019-10" db="EMBL/GenBank/DDBJ databases">
        <title>New species of Slilvanegrellaceae.</title>
        <authorList>
            <person name="Pitt A."/>
            <person name="Hahn M.W."/>
        </authorList>
    </citation>
    <scope>NUCLEOTIDE SEQUENCE [LARGE SCALE GENOMIC DNA]</scope>
    <source>
        <strain evidence="3 4">SP-Ram-0.45-NSY-1</strain>
    </source>
</reference>
<keyword evidence="4" id="KW-1185">Reference proteome</keyword>
<keyword evidence="3" id="KW-0482">Metalloprotease</keyword>
<keyword evidence="1" id="KW-1133">Transmembrane helix</keyword>
<keyword evidence="1" id="KW-0472">Membrane</keyword>
<feature type="transmembrane region" description="Helical" evidence="1">
    <location>
        <begin position="267"/>
        <end position="286"/>
    </location>
</feature>
<evidence type="ECO:0000256" key="1">
    <source>
        <dbReference type="SAM" id="Phobius"/>
    </source>
</evidence>
<dbReference type="GO" id="GO:0006508">
    <property type="term" value="P:proteolysis"/>
    <property type="evidence" value="ECO:0007669"/>
    <property type="project" value="UniProtKB-KW"/>
</dbReference>
<gene>
    <name evidence="3" type="ORF">GCL60_01260</name>
</gene>
<feature type="domain" description="CAAX prenyl protease 2/Lysostaphin resistance protein A-like" evidence="2">
    <location>
        <begin position="179"/>
        <end position="275"/>
    </location>
</feature>
<protein>
    <submittedName>
        <fullName evidence="3">CPBP family intramembrane metalloprotease</fullName>
    </submittedName>
</protein>
<feature type="transmembrane region" description="Helical" evidence="1">
    <location>
        <begin position="179"/>
        <end position="201"/>
    </location>
</feature>
<dbReference type="EMBL" id="WFLM01000001">
    <property type="protein sequence ID" value="KAB8040576.1"/>
    <property type="molecule type" value="Genomic_DNA"/>
</dbReference>
<feature type="transmembrane region" description="Helical" evidence="1">
    <location>
        <begin position="69"/>
        <end position="90"/>
    </location>
</feature>
<dbReference type="OrthoDB" id="5322702at2"/>
<keyword evidence="3" id="KW-0378">Hydrolase</keyword>
<proteinExistence type="predicted"/>
<dbReference type="GO" id="GO:0080120">
    <property type="term" value="P:CAAX-box protein maturation"/>
    <property type="evidence" value="ECO:0007669"/>
    <property type="project" value="UniProtKB-ARBA"/>
</dbReference>
<sequence>MLTSELLQGVICFSSLSIWIFSKKEISIAIAIGFSFLTFFMGFISYPSLLLIVLFALSCHFYISLQNKIIRFLLTLLIAFFAAIAMKGGIPFSNPVPIFEGIKFSSISAPFWMGINIEKAVCGIILTAYIIKRAKTFSEWKTIFKEFIPVLLILIILLFTPAIFTGFVKLNYKIPDGMYLFILNNLLLTSVAEEVFFRGFLQKKLFDIFSINFKMKEAAPLLSILITSVIFGLGHLYSGVLMAIFAFIAGIGYGYAYQKSWKLESAILVHFGLNITHFIFFTYPYYKI</sequence>
<dbReference type="Pfam" id="PF02517">
    <property type="entry name" value="Rce1-like"/>
    <property type="match status" value="1"/>
</dbReference>
<keyword evidence="3" id="KW-0645">Protease</keyword>
<evidence type="ECO:0000313" key="4">
    <source>
        <dbReference type="Proteomes" id="UP000437748"/>
    </source>
</evidence>
<dbReference type="GO" id="GO:0008237">
    <property type="term" value="F:metallopeptidase activity"/>
    <property type="evidence" value="ECO:0007669"/>
    <property type="project" value="UniProtKB-KW"/>
</dbReference>
<feature type="transmembrane region" description="Helical" evidence="1">
    <location>
        <begin position="222"/>
        <end position="255"/>
    </location>
</feature>
<dbReference type="Proteomes" id="UP000437748">
    <property type="component" value="Unassembled WGS sequence"/>
</dbReference>
<evidence type="ECO:0000313" key="3">
    <source>
        <dbReference type="EMBL" id="KAB8040576.1"/>
    </source>
</evidence>
<feature type="transmembrane region" description="Helical" evidence="1">
    <location>
        <begin position="143"/>
        <end position="167"/>
    </location>
</feature>
<dbReference type="InterPro" id="IPR003675">
    <property type="entry name" value="Rce1/LyrA-like_dom"/>
</dbReference>
<dbReference type="AlphaFoldDB" id="A0A6N6VZ77"/>
<evidence type="ECO:0000259" key="2">
    <source>
        <dbReference type="Pfam" id="PF02517"/>
    </source>
</evidence>